<accession>A0A9P8AQP8</accession>
<evidence type="ECO:0000256" key="1">
    <source>
        <dbReference type="SAM" id="Phobius"/>
    </source>
</evidence>
<evidence type="ECO:0000313" key="3">
    <source>
        <dbReference type="Proteomes" id="UP000812287"/>
    </source>
</evidence>
<dbReference type="GeneID" id="66108988"/>
<dbReference type="RefSeq" id="XP_043038073.1">
    <property type="nucleotide sequence ID" value="XM_043186691.1"/>
</dbReference>
<evidence type="ECO:0000313" key="2">
    <source>
        <dbReference type="EMBL" id="KAG7444573.1"/>
    </source>
</evidence>
<reference evidence="2" key="1">
    <citation type="submission" date="2020-11" db="EMBL/GenBank/DDBJ databases">
        <title>Adaptations for nitrogen fixation in a non-lichenized fungal sporocarp promotes dispersal by wood-feeding termites.</title>
        <authorList>
            <consortium name="DOE Joint Genome Institute"/>
            <person name="Koch R.A."/>
            <person name="Yoon G."/>
            <person name="Arayal U."/>
            <person name="Lail K."/>
            <person name="Amirebrahimi M."/>
            <person name="Labutti K."/>
            <person name="Lipzen A."/>
            <person name="Riley R."/>
            <person name="Barry K."/>
            <person name="Henrissat B."/>
            <person name="Grigoriev I.V."/>
            <person name="Herr J.R."/>
            <person name="Aime M.C."/>
        </authorList>
    </citation>
    <scope>NUCLEOTIDE SEQUENCE</scope>
    <source>
        <strain evidence="2">MCA 3950</strain>
    </source>
</reference>
<proteinExistence type="predicted"/>
<keyword evidence="1" id="KW-0812">Transmembrane</keyword>
<feature type="transmembrane region" description="Helical" evidence="1">
    <location>
        <begin position="16"/>
        <end position="32"/>
    </location>
</feature>
<keyword evidence="3" id="KW-1185">Reference proteome</keyword>
<dbReference type="AlphaFoldDB" id="A0A9P8AQP8"/>
<comment type="caution">
    <text evidence="2">The sequence shown here is derived from an EMBL/GenBank/DDBJ whole genome shotgun (WGS) entry which is preliminary data.</text>
</comment>
<gene>
    <name evidence="2" type="ORF">BT62DRAFT_934212</name>
</gene>
<keyword evidence="1" id="KW-1133">Transmembrane helix</keyword>
<keyword evidence="1" id="KW-0472">Membrane</keyword>
<name>A0A9P8AQP8_9AGAR</name>
<protein>
    <submittedName>
        <fullName evidence="2">Uncharacterized protein</fullName>
    </submittedName>
</protein>
<organism evidence="2 3">
    <name type="scientific">Guyanagaster necrorhizus</name>
    <dbReference type="NCBI Taxonomy" id="856835"/>
    <lineage>
        <taxon>Eukaryota</taxon>
        <taxon>Fungi</taxon>
        <taxon>Dikarya</taxon>
        <taxon>Basidiomycota</taxon>
        <taxon>Agaricomycotina</taxon>
        <taxon>Agaricomycetes</taxon>
        <taxon>Agaricomycetidae</taxon>
        <taxon>Agaricales</taxon>
        <taxon>Marasmiineae</taxon>
        <taxon>Physalacriaceae</taxon>
        <taxon>Guyanagaster</taxon>
    </lineage>
</organism>
<dbReference type="EMBL" id="MU250540">
    <property type="protein sequence ID" value="KAG7444573.1"/>
    <property type="molecule type" value="Genomic_DNA"/>
</dbReference>
<sequence>MLSFLSGAEDMKQKHVFARANGSIYLIFVSFLRKQENDSKRKPSEVWQWLFIQKLGQKTRVSWMI</sequence>
<dbReference type="Proteomes" id="UP000812287">
    <property type="component" value="Unassembled WGS sequence"/>
</dbReference>